<dbReference type="EMBL" id="MU853403">
    <property type="protein sequence ID" value="KAK4136586.1"/>
    <property type="molecule type" value="Genomic_DNA"/>
</dbReference>
<accession>A0AAN6UPQ0</accession>
<comment type="caution">
    <text evidence="2">The sequence shown here is derived from an EMBL/GenBank/DDBJ whole genome shotgun (WGS) entry which is preliminary data.</text>
</comment>
<gene>
    <name evidence="2" type="ORF">BT67DRAFT_439586</name>
</gene>
<feature type="transmembrane region" description="Helical" evidence="1">
    <location>
        <begin position="268"/>
        <end position="290"/>
    </location>
</feature>
<keyword evidence="3" id="KW-1185">Reference proteome</keyword>
<keyword evidence="1" id="KW-0472">Membrane</keyword>
<feature type="transmembrane region" description="Helical" evidence="1">
    <location>
        <begin position="297"/>
        <end position="317"/>
    </location>
</feature>
<proteinExistence type="predicted"/>
<evidence type="ECO:0000256" key="1">
    <source>
        <dbReference type="SAM" id="Phobius"/>
    </source>
</evidence>
<keyword evidence="1" id="KW-0812">Transmembrane</keyword>
<reference evidence="2" key="2">
    <citation type="submission" date="2023-05" db="EMBL/GenBank/DDBJ databases">
        <authorList>
            <consortium name="Lawrence Berkeley National Laboratory"/>
            <person name="Steindorff A."/>
            <person name="Hensen N."/>
            <person name="Bonometti L."/>
            <person name="Westerberg I."/>
            <person name="Brannstrom I.O."/>
            <person name="Guillou S."/>
            <person name="Cros-Aarteil S."/>
            <person name="Calhoun S."/>
            <person name="Haridas S."/>
            <person name="Kuo A."/>
            <person name="Mondo S."/>
            <person name="Pangilinan J."/>
            <person name="Riley R."/>
            <person name="Labutti K."/>
            <person name="Andreopoulos B."/>
            <person name="Lipzen A."/>
            <person name="Chen C."/>
            <person name="Yanf M."/>
            <person name="Daum C."/>
            <person name="Ng V."/>
            <person name="Clum A."/>
            <person name="Ohm R."/>
            <person name="Martin F."/>
            <person name="Silar P."/>
            <person name="Natvig D."/>
            <person name="Lalanne C."/>
            <person name="Gautier V."/>
            <person name="Ament-Velasquez S.L."/>
            <person name="Kruys A."/>
            <person name="Hutchinson M.I."/>
            <person name="Powell A.J."/>
            <person name="Barry K."/>
            <person name="Miller A.N."/>
            <person name="Grigoriev I.V."/>
            <person name="Debuchy R."/>
            <person name="Gladieux P."/>
            <person name="Thoren M.H."/>
            <person name="Johannesson H."/>
        </authorList>
    </citation>
    <scope>NUCLEOTIDE SEQUENCE</scope>
    <source>
        <strain evidence="2">CBS 123565</strain>
    </source>
</reference>
<dbReference type="Proteomes" id="UP001304895">
    <property type="component" value="Unassembled WGS sequence"/>
</dbReference>
<dbReference type="AlphaFoldDB" id="A0AAN6UPQ0"/>
<evidence type="ECO:0000313" key="3">
    <source>
        <dbReference type="Proteomes" id="UP001304895"/>
    </source>
</evidence>
<organism evidence="2 3">
    <name type="scientific">Trichocladium antarcticum</name>
    <dbReference type="NCBI Taxonomy" id="1450529"/>
    <lineage>
        <taxon>Eukaryota</taxon>
        <taxon>Fungi</taxon>
        <taxon>Dikarya</taxon>
        <taxon>Ascomycota</taxon>
        <taxon>Pezizomycotina</taxon>
        <taxon>Sordariomycetes</taxon>
        <taxon>Sordariomycetidae</taxon>
        <taxon>Sordariales</taxon>
        <taxon>Chaetomiaceae</taxon>
        <taxon>Trichocladium</taxon>
    </lineage>
</organism>
<evidence type="ECO:0000313" key="2">
    <source>
        <dbReference type="EMBL" id="KAK4136586.1"/>
    </source>
</evidence>
<reference evidence="2" key="1">
    <citation type="journal article" date="2023" name="Mol. Phylogenet. Evol.">
        <title>Genome-scale phylogeny and comparative genomics of the fungal order Sordariales.</title>
        <authorList>
            <person name="Hensen N."/>
            <person name="Bonometti L."/>
            <person name="Westerberg I."/>
            <person name="Brannstrom I.O."/>
            <person name="Guillou S."/>
            <person name="Cros-Aarteil S."/>
            <person name="Calhoun S."/>
            <person name="Haridas S."/>
            <person name="Kuo A."/>
            <person name="Mondo S."/>
            <person name="Pangilinan J."/>
            <person name="Riley R."/>
            <person name="LaButti K."/>
            <person name="Andreopoulos B."/>
            <person name="Lipzen A."/>
            <person name="Chen C."/>
            <person name="Yan M."/>
            <person name="Daum C."/>
            <person name="Ng V."/>
            <person name="Clum A."/>
            <person name="Steindorff A."/>
            <person name="Ohm R.A."/>
            <person name="Martin F."/>
            <person name="Silar P."/>
            <person name="Natvig D.O."/>
            <person name="Lalanne C."/>
            <person name="Gautier V."/>
            <person name="Ament-Velasquez S.L."/>
            <person name="Kruys A."/>
            <person name="Hutchinson M.I."/>
            <person name="Powell A.J."/>
            <person name="Barry K."/>
            <person name="Miller A.N."/>
            <person name="Grigoriev I.V."/>
            <person name="Debuchy R."/>
            <person name="Gladieux P."/>
            <person name="Hiltunen Thoren M."/>
            <person name="Johannesson H."/>
        </authorList>
    </citation>
    <scope>NUCLEOTIDE SEQUENCE</scope>
    <source>
        <strain evidence="2">CBS 123565</strain>
    </source>
</reference>
<name>A0AAN6UPQ0_9PEZI</name>
<sequence>MDRHFPASQTTSLRNLYQDLHAIVAEAGYLSIGMRWSANIFRFSSPFPGQAWDLDQQHVDDAPYIASVAASDRADKMDEARWKAEAERIRLQRSQLAQNATAGGPQTPRDWKPAFVTNAMNKIKTAWEGAKPGRKETPLSSAWYRPSRLAKVHIVIWPMLQRFATVGKIDPATGAADGETITTVFKAQVVYYSGRVDQSGGQSEDHPTLEEWVHEKKQSRIRALRRPLHYLAYVAGVLVILSLLAPYSRAIDDVQQIVRYALLGAAKYAIREALLLAIEVAIIAISLVLLLVKFMTLFVFVVNYSIVSLFGFVRSLVTGDWDGFRNGLRAGWDNLVVQWPRLGLGWVRDMAKGIVGNIAWKTLSVDIPTGFGPA</sequence>
<keyword evidence="1" id="KW-1133">Transmembrane helix</keyword>
<protein>
    <submittedName>
        <fullName evidence="2">Uncharacterized protein</fullName>
    </submittedName>
</protein>
<feature type="transmembrane region" description="Helical" evidence="1">
    <location>
        <begin position="230"/>
        <end position="248"/>
    </location>
</feature>